<protein>
    <submittedName>
        <fullName evidence="1">Uncharacterized protein</fullName>
    </submittedName>
</protein>
<accession>A0AAJ2BQJ7</accession>
<evidence type="ECO:0000313" key="2">
    <source>
        <dbReference type="Proteomes" id="UP001255601"/>
    </source>
</evidence>
<dbReference type="Proteomes" id="UP001255601">
    <property type="component" value="Unassembled WGS sequence"/>
</dbReference>
<dbReference type="EMBL" id="JAVIZC010000003">
    <property type="protein sequence ID" value="MDR6103805.1"/>
    <property type="molecule type" value="Genomic_DNA"/>
</dbReference>
<comment type="caution">
    <text evidence="1">The sequence shown here is derived from an EMBL/GenBank/DDBJ whole genome shotgun (WGS) entry which is preliminary data.</text>
</comment>
<evidence type="ECO:0000313" key="1">
    <source>
        <dbReference type="EMBL" id="MDR6103805.1"/>
    </source>
</evidence>
<dbReference type="AlphaFoldDB" id="A0AAJ2BQJ7"/>
<reference evidence="1" key="1">
    <citation type="submission" date="2023-08" db="EMBL/GenBank/DDBJ databases">
        <title>Functional and genomic diversity of the sorghum phyllosphere microbiome.</title>
        <authorList>
            <person name="Shade A."/>
        </authorList>
    </citation>
    <scope>NUCLEOTIDE SEQUENCE</scope>
    <source>
        <strain evidence="1">SORGH_AS_0974</strain>
    </source>
</reference>
<gene>
    <name evidence="1" type="ORF">QE369_004002</name>
</gene>
<name>A0AAJ2BQJ7_9HYPH</name>
<proteinExistence type="predicted"/>
<organism evidence="1 2">
    <name type="scientific">Agrobacterium larrymoorei</name>
    <dbReference type="NCBI Taxonomy" id="160699"/>
    <lineage>
        <taxon>Bacteria</taxon>
        <taxon>Pseudomonadati</taxon>
        <taxon>Pseudomonadota</taxon>
        <taxon>Alphaproteobacteria</taxon>
        <taxon>Hyphomicrobiales</taxon>
        <taxon>Rhizobiaceae</taxon>
        <taxon>Rhizobium/Agrobacterium group</taxon>
        <taxon>Agrobacterium</taxon>
    </lineage>
</organism>
<sequence>MSDQPLLKVRDVSKYYGGATVPGAATSPSIFGRERFLRSSVNPAPARPRC</sequence>